<evidence type="ECO:0000313" key="4">
    <source>
        <dbReference type="Proteomes" id="UP001596050"/>
    </source>
</evidence>
<accession>A0ABW0L936</accession>
<evidence type="ECO:0000256" key="1">
    <source>
        <dbReference type="SAM" id="MobiDB-lite"/>
    </source>
</evidence>
<dbReference type="RefSeq" id="WP_379784710.1">
    <property type="nucleotide sequence ID" value="NZ_JBHSMU010000015.1"/>
</dbReference>
<keyword evidence="2" id="KW-0732">Signal</keyword>
<feature type="region of interest" description="Disordered" evidence="1">
    <location>
        <begin position="34"/>
        <end position="58"/>
    </location>
</feature>
<organism evidence="3 4">
    <name type="scientific">Massilia niabensis</name>
    <dbReference type="NCBI Taxonomy" id="544910"/>
    <lineage>
        <taxon>Bacteria</taxon>
        <taxon>Pseudomonadati</taxon>
        <taxon>Pseudomonadota</taxon>
        <taxon>Betaproteobacteria</taxon>
        <taxon>Burkholderiales</taxon>
        <taxon>Oxalobacteraceae</taxon>
        <taxon>Telluria group</taxon>
        <taxon>Massilia</taxon>
    </lineage>
</organism>
<comment type="caution">
    <text evidence="3">The sequence shown here is derived from an EMBL/GenBank/DDBJ whole genome shotgun (WGS) entry which is preliminary data.</text>
</comment>
<feature type="signal peptide" evidence="2">
    <location>
        <begin position="1"/>
        <end position="20"/>
    </location>
</feature>
<proteinExistence type="predicted"/>
<feature type="chain" id="PRO_5046360284" evidence="2">
    <location>
        <begin position="21"/>
        <end position="90"/>
    </location>
</feature>
<protein>
    <submittedName>
        <fullName evidence="3">PEP-CTERM sorting domain-containing protein</fullName>
    </submittedName>
</protein>
<keyword evidence="4" id="KW-1185">Reference proteome</keyword>
<evidence type="ECO:0000313" key="3">
    <source>
        <dbReference type="EMBL" id="MFC5461271.1"/>
    </source>
</evidence>
<sequence>MNKLALAAALALMIGSAAQAKVIELVPEAPGDALPSQARIANPGPAAPPRMAAPPASMSELPEPEVFAMMLVGLVLLGYRARRDSSEKFE</sequence>
<name>A0ABW0L936_9BURK</name>
<dbReference type="Proteomes" id="UP001596050">
    <property type="component" value="Unassembled WGS sequence"/>
</dbReference>
<gene>
    <name evidence="3" type="ORF">ACFPN5_15770</name>
</gene>
<reference evidence="4" key="1">
    <citation type="journal article" date="2019" name="Int. J. Syst. Evol. Microbiol.">
        <title>The Global Catalogue of Microorganisms (GCM) 10K type strain sequencing project: providing services to taxonomists for standard genome sequencing and annotation.</title>
        <authorList>
            <consortium name="The Broad Institute Genomics Platform"/>
            <consortium name="The Broad Institute Genome Sequencing Center for Infectious Disease"/>
            <person name="Wu L."/>
            <person name="Ma J."/>
        </authorList>
    </citation>
    <scope>NUCLEOTIDE SEQUENCE [LARGE SCALE GENOMIC DNA]</scope>
    <source>
        <strain evidence="4">KACC 12649</strain>
    </source>
</reference>
<dbReference type="EMBL" id="JBHSMU010000015">
    <property type="protein sequence ID" value="MFC5461271.1"/>
    <property type="molecule type" value="Genomic_DNA"/>
</dbReference>
<evidence type="ECO:0000256" key="2">
    <source>
        <dbReference type="SAM" id="SignalP"/>
    </source>
</evidence>